<evidence type="ECO:0000313" key="3">
    <source>
        <dbReference type="EMBL" id="TNJ66200.1"/>
    </source>
</evidence>
<proteinExistence type="predicted"/>
<name>A0A5C4TCB4_9BACL</name>
<feature type="domain" description="DUF2087" evidence="2">
    <location>
        <begin position="187"/>
        <end position="254"/>
    </location>
</feature>
<dbReference type="InterPro" id="IPR018656">
    <property type="entry name" value="DUF2087"/>
</dbReference>
<dbReference type="CDD" id="cd10451">
    <property type="entry name" value="GIY-YIG_LuxR_like"/>
    <property type="match status" value="1"/>
</dbReference>
<organism evidence="3 4">
    <name type="scientific">Paenibacillus hemerocallicola</name>
    <dbReference type="NCBI Taxonomy" id="1172614"/>
    <lineage>
        <taxon>Bacteria</taxon>
        <taxon>Bacillati</taxon>
        <taxon>Bacillota</taxon>
        <taxon>Bacilli</taxon>
        <taxon>Bacillales</taxon>
        <taxon>Paenibacillaceae</taxon>
        <taxon>Paenibacillus</taxon>
    </lineage>
</organism>
<dbReference type="OrthoDB" id="9789954at2"/>
<protein>
    <submittedName>
        <fullName evidence="3">DUF2087 domain-containing protein</fullName>
    </submittedName>
</protein>
<dbReference type="AlphaFoldDB" id="A0A5C4TCB4"/>
<dbReference type="Gene3D" id="3.40.1440.10">
    <property type="entry name" value="GIY-YIG endonuclease"/>
    <property type="match status" value="1"/>
</dbReference>
<feature type="region of interest" description="Disordered" evidence="1">
    <location>
        <begin position="253"/>
        <end position="279"/>
    </location>
</feature>
<reference evidence="3 4" key="1">
    <citation type="submission" date="2019-05" db="EMBL/GenBank/DDBJ databases">
        <title>We sequenced the genome of Paenibacillus hemerocallicola KCTC 33185 for further insight into its adaptation and study the phylogeny of Paenibacillus.</title>
        <authorList>
            <person name="Narsing Rao M.P."/>
        </authorList>
    </citation>
    <scope>NUCLEOTIDE SEQUENCE [LARGE SCALE GENOMIC DNA]</scope>
    <source>
        <strain evidence="3 4">KCTC 33185</strain>
    </source>
</reference>
<dbReference type="Proteomes" id="UP000307943">
    <property type="component" value="Unassembled WGS sequence"/>
</dbReference>
<comment type="caution">
    <text evidence="3">The sequence shown here is derived from an EMBL/GenBank/DDBJ whole genome shotgun (WGS) entry which is preliminary data.</text>
</comment>
<evidence type="ECO:0000259" key="2">
    <source>
        <dbReference type="Pfam" id="PF09860"/>
    </source>
</evidence>
<gene>
    <name evidence="3" type="ORF">FE784_11025</name>
</gene>
<keyword evidence="4" id="KW-1185">Reference proteome</keyword>
<evidence type="ECO:0000313" key="4">
    <source>
        <dbReference type="Proteomes" id="UP000307943"/>
    </source>
</evidence>
<dbReference type="Pfam" id="PF09860">
    <property type="entry name" value="DUF2087"/>
    <property type="match status" value="1"/>
</dbReference>
<dbReference type="InterPro" id="IPR035901">
    <property type="entry name" value="GIY-YIG_endonuc_sf"/>
</dbReference>
<dbReference type="EMBL" id="VDCQ01000012">
    <property type="protein sequence ID" value="TNJ66200.1"/>
    <property type="molecule type" value="Genomic_DNA"/>
</dbReference>
<evidence type="ECO:0000256" key="1">
    <source>
        <dbReference type="SAM" id="MobiDB-lite"/>
    </source>
</evidence>
<sequence length="393" mass="45944">MRELVELFWDASVEEMKRGYVFEADSEHFICLVCNERFEKGVVYPRDSRYYEAEKAAALHLADEHGSMFDYLLQLDKKLTGLSDLQKQLLRMFYAGMNDKDIVTELNGGSASTIRNHRFMLREKEKQAKLFLVLMELLNEKKTPRAKSKAMPVSHTATEPDNRFAITEDERQSIVNKYFPNGPEGELVEFPRKDKRKFVVLTQLINRFERKKRYSEKEVNEIIESAYDDFVTIRRYLIDFGFMDRLDDGSEYWVKEPDGEQPKQAVGRPRGKAKEKADTEAGAQAGVFRLINRANGKMLVESTANMHGAWNRLRFGLQTGLLDNPELQRDWNEYGEQQFEFEVLDVWKPEEGAETNTKERRLQLKEMERLRLEELQPYGERGYNSPASKGKFR</sequence>
<accession>A0A5C4TCB4</accession>